<feature type="region of interest" description="Disordered" evidence="5">
    <location>
        <begin position="290"/>
        <end position="333"/>
    </location>
</feature>
<dbReference type="GO" id="GO:0008270">
    <property type="term" value="F:zinc ion binding"/>
    <property type="evidence" value="ECO:0007669"/>
    <property type="project" value="UniProtKB-KW"/>
</dbReference>
<keyword evidence="8" id="KW-1185">Reference proteome</keyword>
<feature type="domain" description="BED-type" evidence="6">
    <location>
        <begin position="173"/>
        <end position="224"/>
    </location>
</feature>
<protein>
    <submittedName>
        <fullName evidence="9">BED-type domain-containing protein</fullName>
    </submittedName>
</protein>
<evidence type="ECO:0000256" key="1">
    <source>
        <dbReference type="ARBA" id="ARBA00022723"/>
    </source>
</evidence>
<proteinExistence type="predicted"/>
<dbReference type="SMART" id="SM00614">
    <property type="entry name" value="ZnF_BED"/>
    <property type="match status" value="1"/>
</dbReference>
<name>A0A183UWY2_TOXCA</name>
<dbReference type="PROSITE" id="PS50808">
    <property type="entry name" value="ZF_BED"/>
    <property type="match status" value="1"/>
</dbReference>
<feature type="compositionally biased region" description="Polar residues" evidence="5">
    <location>
        <begin position="60"/>
        <end position="71"/>
    </location>
</feature>
<evidence type="ECO:0000256" key="3">
    <source>
        <dbReference type="ARBA" id="ARBA00022833"/>
    </source>
</evidence>
<sequence>MQMTTSSPPTPEVLSSGSNTSSPASCQSHLVQSMSTPALPTHHAVASSVNPMQRMPDPASMSTHHGLTSCTSASPMLSGGLALDSRLMPPSMCSLMSPKVEDCMMRNGGGGVGEMGANSGAHNIMLTNAMMAGATGSTPQDVLAQVITPPAGMTAMNGHHQKQSDVRRSRRPFKQSTVWDHFLKLSDGNVQCVHCAKILKRKDSSTKTMWGHLRAIHYKGRDWTALQQQAQSGNNPANDPFANMDDSMLAETSIGSTQSWLEEQLGISSSPSHDESQLDTRGAAETCNAEFSDLEPQDANGVKRLSDEGANDGTPTQPYVKRNRPAGYSPSAPTPNELYANPTKHALTNGLNAVRAALSQQQKNTDDKKTMNFLAMIPRSSEVINITAGFSGEEDGGATNSTECNSTIDENGEECGSENASRGGGATVGTSGSASNVSAPVNNQLNAAALLSAAANNPFMYMAAANAIAATGMNAGEKMSTFSLMDGECVVTLMRVAAELDCTFLFHCRDGQAHFCFEANETATERLRGAELSLVDIGNEVRVTEWNAGVEMESEMWKKTDWTQFTWAIRGKCQKVLLKR</sequence>
<dbReference type="Proteomes" id="UP000050794">
    <property type="component" value="Unassembled WGS sequence"/>
</dbReference>
<keyword evidence="2 4" id="KW-0863">Zinc-finger</keyword>
<evidence type="ECO:0000313" key="7">
    <source>
        <dbReference type="EMBL" id="VDM44325.1"/>
    </source>
</evidence>
<dbReference type="GO" id="GO:0003677">
    <property type="term" value="F:DNA binding"/>
    <property type="evidence" value="ECO:0007669"/>
    <property type="project" value="InterPro"/>
</dbReference>
<dbReference type="Pfam" id="PF02892">
    <property type="entry name" value="zf-BED"/>
    <property type="match status" value="1"/>
</dbReference>
<evidence type="ECO:0000313" key="9">
    <source>
        <dbReference type="WBParaSite" id="TCNE_0001300201-mRNA-1"/>
    </source>
</evidence>
<feature type="region of interest" description="Disordered" evidence="5">
    <location>
        <begin position="152"/>
        <end position="171"/>
    </location>
</feature>
<dbReference type="AlphaFoldDB" id="A0A183UWY2"/>
<reference evidence="7 8" key="2">
    <citation type="submission" date="2018-11" db="EMBL/GenBank/DDBJ databases">
        <authorList>
            <consortium name="Pathogen Informatics"/>
        </authorList>
    </citation>
    <scope>NUCLEOTIDE SEQUENCE [LARGE SCALE GENOMIC DNA]</scope>
</reference>
<feature type="region of interest" description="Disordered" evidence="5">
    <location>
        <begin position="390"/>
        <end position="435"/>
    </location>
</feature>
<evidence type="ECO:0000256" key="5">
    <source>
        <dbReference type="SAM" id="MobiDB-lite"/>
    </source>
</evidence>
<dbReference type="InterPro" id="IPR036236">
    <property type="entry name" value="Znf_C2H2_sf"/>
</dbReference>
<feature type="compositionally biased region" description="Polar residues" evidence="5">
    <location>
        <begin position="398"/>
        <end position="409"/>
    </location>
</feature>
<evidence type="ECO:0000259" key="6">
    <source>
        <dbReference type="PROSITE" id="PS50808"/>
    </source>
</evidence>
<organism evidence="8 9">
    <name type="scientific">Toxocara canis</name>
    <name type="common">Canine roundworm</name>
    <dbReference type="NCBI Taxonomy" id="6265"/>
    <lineage>
        <taxon>Eukaryota</taxon>
        <taxon>Metazoa</taxon>
        <taxon>Ecdysozoa</taxon>
        <taxon>Nematoda</taxon>
        <taxon>Chromadorea</taxon>
        <taxon>Rhabditida</taxon>
        <taxon>Spirurina</taxon>
        <taxon>Ascaridomorpha</taxon>
        <taxon>Ascaridoidea</taxon>
        <taxon>Toxocaridae</taxon>
        <taxon>Toxocara</taxon>
    </lineage>
</organism>
<reference evidence="9" key="1">
    <citation type="submission" date="2016-06" db="UniProtKB">
        <authorList>
            <consortium name="WormBaseParasite"/>
        </authorList>
    </citation>
    <scope>IDENTIFICATION</scope>
</reference>
<evidence type="ECO:0000256" key="4">
    <source>
        <dbReference type="PROSITE-ProRule" id="PRU00027"/>
    </source>
</evidence>
<dbReference type="SUPFAM" id="SSF57667">
    <property type="entry name" value="beta-beta-alpha zinc fingers"/>
    <property type="match status" value="1"/>
</dbReference>
<keyword evidence="1" id="KW-0479">Metal-binding</keyword>
<dbReference type="WBParaSite" id="TCNE_0001300201-mRNA-1">
    <property type="protein sequence ID" value="TCNE_0001300201-mRNA-1"/>
    <property type="gene ID" value="TCNE_0001300201"/>
</dbReference>
<keyword evidence="3" id="KW-0862">Zinc</keyword>
<gene>
    <name evidence="7" type="ORF">TCNE_LOCUS13004</name>
</gene>
<feature type="region of interest" description="Disordered" evidence="5">
    <location>
        <begin position="50"/>
        <end position="71"/>
    </location>
</feature>
<evidence type="ECO:0000256" key="2">
    <source>
        <dbReference type="ARBA" id="ARBA00022771"/>
    </source>
</evidence>
<dbReference type="InterPro" id="IPR003656">
    <property type="entry name" value="Znf_BED"/>
</dbReference>
<accession>A0A183UWY2</accession>
<feature type="region of interest" description="Disordered" evidence="5">
    <location>
        <begin position="1"/>
        <end position="31"/>
    </location>
</feature>
<evidence type="ECO:0000313" key="8">
    <source>
        <dbReference type="Proteomes" id="UP000050794"/>
    </source>
</evidence>
<dbReference type="EMBL" id="UYWY01021515">
    <property type="protein sequence ID" value="VDM44325.1"/>
    <property type="molecule type" value="Genomic_DNA"/>
</dbReference>